<dbReference type="CDD" id="cd11651">
    <property type="entry name" value="YPK1_N_like"/>
    <property type="match status" value="1"/>
</dbReference>
<evidence type="ECO:0000313" key="3">
    <source>
        <dbReference type="EMBL" id="KAJ3472777.1"/>
    </source>
</evidence>
<evidence type="ECO:0000256" key="1">
    <source>
        <dbReference type="SAM" id="MobiDB-lite"/>
    </source>
</evidence>
<evidence type="ECO:0000313" key="4">
    <source>
        <dbReference type="Proteomes" id="UP001212997"/>
    </source>
</evidence>
<feature type="domain" description="C2" evidence="2">
    <location>
        <begin position="48"/>
        <end position="239"/>
    </location>
</feature>
<feature type="region of interest" description="Disordered" evidence="1">
    <location>
        <begin position="1"/>
        <end position="66"/>
    </location>
</feature>
<protein>
    <recommendedName>
        <fullName evidence="2">C2 domain-containing protein</fullName>
    </recommendedName>
</protein>
<dbReference type="SMART" id="SM00239">
    <property type="entry name" value="C2"/>
    <property type="match status" value="1"/>
</dbReference>
<dbReference type="InterPro" id="IPR035892">
    <property type="entry name" value="C2_domain_sf"/>
</dbReference>
<sequence>MQQPPPPKRSMLSQTAKSSSSSSSTTSSTRSSLAPQSSHPHPNGSATPTTSAPGTASASSTSSSRGQIHVKLISARGLNVRSSKARPYVVVQFEQNEFVSREPTDEYDKEVKGVATNLSRNSSSTALSALGAISNKASRVATVVGSGTTSHKGSAVHTPSSSNGSTKHAPLGGLTAQMFGSRISPHNPVWKHEVSFDVTSDQSVITFNIYDRAVDDLGFLGTVQIKPVLVHDHTVDQWYK</sequence>
<feature type="compositionally biased region" description="Polar residues" evidence="1">
    <location>
        <begin position="146"/>
        <end position="166"/>
    </location>
</feature>
<feature type="compositionally biased region" description="Low complexity" evidence="1">
    <location>
        <begin position="18"/>
        <end position="32"/>
    </location>
</feature>
<organism evidence="3 4">
    <name type="scientific">Meripilus lineatus</name>
    <dbReference type="NCBI Taxonomy" id="2056292"/>
    <lineage>
        <taxon>Eukaryota</taxon>
        <taxon>Fungi</taxon>
        <taxon>Dikarya</taxon>
        <taxon>Basidiomycota</taxon>
        <taxon>Agaricomycotina</taxon>
        <taxon>Agaricomycetes</taxon>
        <taxon>Polyporales</taxon>
        <taxon>Meripilaceae</taxon>
        <taxon>Meripilus</taxon>
    </lineage>
</organism>
<feature type="region of interest" description="Disordered" evidence="1">
    <location>
        <begin position="146"/>
        <end position="170"/>
    </location>
</feature>
<dbReference type="SUPFAM" id="SSF49562">
    <property type="entry name" value="C2 domain (Calcium/lipid-binding domain, CaLB)"/>
    <property type="match status" value="1"/>
</dbReference>
<accession>A0AAD5UT23</accession>
<comment type="caution">
    <text evidence="3">The sequence shown here is derived from an EMBL/GenBank/DDBJ whole genome shotgun (WGS) entry which is preliminary data.</text>
</comment>
<dbReference type="Gene3D" id="2.60.40.150">
    <property type="entry name" value="C2 domain"/>
    <property type="match status" value="1"/>
</dbReference>
<keyword evidence="4" id="KW-1185">Reference proteome</keyword>
<dbReference type="PROSITE" id="PS50004">
    <property type="entry name" value="C2"/>
    <property type="match status" value="1"/>
</dbReference>
<dbReference type="Proteomes" id="UP001212997">
    <property type="component" value="Unassembled WGS sequence"/>
</dbReference>
<dbReference type="EMBL" id="JANAWD010001759">
    <property type="protein sequence ID" value="KAJ3472777.1"/>
    <property type="molecule type" value="Genomic_DNA"/>
</dbReference>
<proteinExistence type="predicted"/>
<feature type="compositionally biased region" description="Low complexity" evidence="1">
    <location>
        <begin position="44"/>
        <end position="64"/>
    </location>
</feature>
<dbReference type="AlphaFoldDB" id="A0AAD5UT23"/>
<evidence type="ECO:0000259" key="2">
    <source>
        <dbReference type="PROSITE" id="PS50004"/>
    </source>
</evidence>
<dbReference type="Pfam" id="PF00168">
    <property type="entry name" value="C2"/>
    <property type="match status" value="2"/>
</dbReference>
<name>A0AAD5UT23_9APHY</name>
<dbReference type="InterPro" id="IPR000008">
    <property type="entry name" value="C2_dom"/>
</dbReference>
<reference evidence="3" key="1">
    <citation type="submission" date="2022-07" db="EMBL/GenBank/DDBJ databases">
        <title>Genome Sequence of Physisporinus lineatus.</title>
        <authorList>
            <person name="Buettner E."/>
        </authorList>
    </citation>
    <scope>NUCLEOTIDE SEQUENCE</scope>
    <source>
        <strain evidence="3">VT162</strain>
    </source>
</reference>
<gene>
    <name evidence="3" type="ORF">NLI96_g13258</name>
</gene>